<dbReference type="Proteomes" id="UP000681425">
    <property type="component" value="Chromosome"/>
</dbReference>
<gene>
    <name evidence="4" type="ORF">KFK14_17695</name>
</gene>
<feature type="region of interest" description="Disordered" evidence="1">
    <location>
        <begin position="526"/>
        <end position="555"/>
    </location>
</feature>
<accession>A0A975K4T1</accession>
<evidence type="ECO:0000256" key="1">
    <source>
        <dbReference type="SAM" id="MobiDB-lite"/>
    </source>
</evidence>
<reference evidence="4" key="1">
    <citation type="submission" date="2021-04" db="EMBL/GenBank/DDBJ databases">
        <title>Isolation of p-tert-butylphenol degrading bacteria Sphingobium phenoxybenzoativorans Tas13 from active sludge.</title>
        <authorList>
            <person name="Li Y."/>
        </authorList>
    </citation>
    <scope>NUCLEOTIDE SEQUENCE</scope>
    <source>
        <strain evidence="4">Tas13</strain>
    </source>
</reference>
<dbReference type="AlphaFoldDB" id="A0A975K4T1"/>
<name>A0A975K4T1_9SPHN</name>
<keyword evidence="2" id="KW-0812">Transmembrane</keyword>
<dbReference type="Pfam" id="PF20155">
    <property type="entry name" value="TMP_3"/>
    <property type="match status" value="1"/>
</dbReference>
<organism evidence="4 5">
    <name type="scientific">Sphingobium phenoxybenzoativorans</name>
    <dbReference type="NCBI Taxonomy" id="1592790"/>
    <lineage>
        <taxon>Bacteria</taxon>
        <taxon>Pseudomonadati</taxon>
        <taxon>Pseudomonadota</taxon>
        <taxon>Alphaproteobacteria</taxon>
        <taxon>Sphingomonadales</taxon>
        <taxon>Sphingomonadaceae</taxon>
        <taxon>Sphingobium</taxon>
    </lineage>
</organism>
<keyword evidence="5" id="KW-1185">Reference proteome</keyword>
<evidence type="ECO:0000256" key="2">
    <source>
        <dbReference type="SAM" id="Phobius"/>
    </source>
</evidence>
<evidence type="ECO:0000259" key="3">
    <source>
        <dbReference type="Pfam" id="PF20155"/>
    </source>
</evidence>
<evidence type="ECO:0000313" key="4">
    <source>
        <dbReference type="EMBL" id="QUT04846.1"/>
    </source>
</evidence>
<protein>
    <submittedName>
        <fullName evidence="4">Tape measure protein</fullName>
    </submittedName>
</protein>
<sequence>MADTDVKALMLQVDASVELLRKNLAQGEQIFNRFQQAGDRALDKLDGRFAKTYSSMGRLGTSAKMAQAQIEASTSRIRDSIRNLAGAFGLYLSGRELISLTDGFTRMQNSLKVAGLEGQRLESVQNALFASAQKYGTSIESLSALFGRLSQGGKELGATQDDLLKFSNGVAAALKVQGGTAESTAGAILQLTQALGGAVVRAEEFNSINEGARPILQAVASNIDRFGGSVAKLRAEVIEGKVTSQEFFQAFLKGTDGLEKQASAATLTVAAAMTQLNNALTVYFGEASKTSGASAALTAAIGALADNLETVIPAIATIVTGLGVGYVRSALAAATATRSLGSALLGAFGGPAGLAITAVVVGLSYVAAQSIKAKAEMDALIGTVDSAEAALAKAADRAKAAGVNVGTAGSAATTATGKFIGLGGAFQFAAEQAAALAKNTKLAELALIQSRIHAAETANAELRAKQSQADQSGSILKYAAPVANAVLRGSGIYDPDKKRSERAAKIAENDEIIKLAKQQAGIVNATPESAFEEKPNPASPKPPKTKKPSGPTAEQIEQRHIQEMARLNQEELAARADLVTDASERADLQFELLRAEYRERVAQVDADKHFTAEQKAAQKAALLRLYGSDDGSSVNPGILTGRINRDLDDTLAQEAQELAKAANANARDDLQASAGLADTRTQRQAIELSLLDLAFEQERIELDAVLASRSATETQKEIARRRLAILGSLQDQGRENINRQYEGPLDRYRREVSGVGKNISDEMESIQVRGLQNLNDGLTDAIMGAKNLGDVFKGVAKQIISDLIRVAIQQTIVNNLLGGMGGGGSGFLQKSASGAGDFVSNLISGKREFGGPVIAGQAYLVGEKRPEVFVPEVNGRILANAGAGRSAAQTVVHQTIQFTGAVDLATRAEVYRVADAARAAAIKGVRESGRRSG</sequence>
<dbReference type="InterPro" id="IPR013491">
    <property type="entry name" value="Tape_meas_N"/>
</dbReference>
<evidence type="ECO:0000313" key="5">
    <source>
        <dbReference type="Proteomes" id="UP000681425"/>
    </source>
</evidence>
<dbReference type="NCBIfam" id="TIGR02675">
    <property type="entry name" value="tape_meas_nterm"/>
    <property type="match status" value="1"/>
</dbReference>
<feature type="transmembrane region" description="Helical" evidence="2">
    <location>
        <begin position="311"/>
        <end position="331"/>
    </location>
</feature>
<dbReference type="RefSeq" id="WP_212608586.1">
    <property type="nucleotide sequence ID" value="NZ_CP073910.1"/>
</dbReference>
<keyword evidence="2" id="KW-0472">Membrane</keyword>
<dbReference type="EMBL" id="CP073910">
    <property type="protein sequence ID" value="QUT04846.1"/>
    <property type="molecule type" value="Genomic_DNA"/>
</dbReference>
<feature type="domain" description="Tape measure protein N-terminal" evidence="3">
    <location>
        <begin position="95"/>
        <end position="288"/>
    </location>
</feature>
<keyword evidence="2" id="KW-1133">Transmembrane helix</keyword>
<proteinExistence type="predicted"/>
<feature type="transmembrane region" description="Helical" evidence="2">
    <location>
        <begin position="343"/>
        <end position="367"/>
    </location>
</feature>
<dbReference type="KEGG" id="spph:KFK14_17695"/>